<evidence type="ECO:0000313" key="2">
    <source>
        <dbReference type="Proteomes" id="UP001226434"/>
    </source>
</evidence>
<protein>
    <recommendedName>
        <fullName evidence="3">3-oxoacyl-ACP synthase</fullName>
    </recommendedName>
</protein>
<dbReference type="EMBL" id="JASBRG010000007">
    <property type="protein sequence ID" value="MDI3321335.1"/>
    <property type="molecule type" value="Genomic_DNA"/>
</dbReference>
<organism evidence="1 2">
    <name type="scientific">Pinibacter soli</name>
    <dbReference type="NCBI Taxonomy" id="3044211"/>
    <lineage>
        <taxon>Bacteria</taxon>
        <taxon>Pseudomonadati</taxon>
        <taxon>Bacteroidota</taxon>
        <taxon>Chitinophagia</taxon>
        <taxon>Chitinophagales</taxon>
        <taxon>Chitinophagaceae</taxon>
        <taxon>Pinibacter</taxon>
    </lineage>
</organism>
<accession>A0ABT6RFJ5</accession>
<name>A0ABT6RFJ5_9BACT</name>
<gene>
    <name evidence="1" type="ORF">QJ048_16185</name>
</gene>
<reference evidence="1 2" key="1">
    <citation type="submission" date="2023-05" db="EMBL/GenBank/DDBJ databases">
        <title>Genome sequence of Pinibacter sp. MAH-24.</title>
        <authorList>
            <person name="Huq M.A."/>
        </authorList>
    </citation>
    <scope>NUCLEOTIDE SEQUENCE [LARGE SCALE GENOMIC DNA]</scope>
    <source>
        <strain evidence="1 2">MAH-24</strain>
    </source>
</reference>
<proteinExistence type="predicted"/>
<comment type="caution">
    <text evidence="1">The sequence shown here is derived from an EMBL/GenBank/DDBJ whole genome shotgun (WGS) entry which is preliminary data.</text>
</comment>
<dbReference type="Proteomes" id="UP001226434">
    <property type="component" value="Unassembled WGS sequence"/>
</dbReference>
<evidence type="ECO:0008006" key="3">
    <source>
        <dbReference type="Google" id="ProtNLM"/>
    </source>
</evidence>
<keyword evidence="2" id="KW-1185">Reference proteome</keyword>
<evidence type="ECO:0000313" key="1">
    <source>
        <dbReference type="EMBL" id="MDI3321335.1"/>
    </source>
</evidence>
<sequence>MTFKERVYIQCMSIVSQRITDVQRTLDDLRESIKNETKSTAGDKYETARAMLHIEQENVSKQMTDLLEQKAQLEKFSMVGASESIIKGSLVKTDRGYLFVSIALGKIKVSDQTVVALSPQSPLGKQLMGLKLQENAVMNGVRYVVDTIE</sequence>
<dbReference type="RefSeq" id="WP_282335446.1">
    <property type="nucleotide sequence ID" value="NZ_JASBRG010000007.1"/>
</dbReference>